<keyword evidence="2" id="KW-1185">Reference proteome</keyword>
<dbReference type="EMBL" id="JAVIJP010000002">
    <property type="protein sequence ID" value="KAL3655055.1"/>
    <property type="molecule type" value="Genomic_DNA"/>
</dbReference>
<reference evidence="2" key="1">
    <citation type="journal article" date="2024" name="IScience">
        <title>Strigolactones Initiate the Formation of Haustorium-like Structures in Castilleja.</title>
        <authorList>
            <person name="Buerger M."/>
            <person name="Peterson D."/>
            <person name="Chory J."/>
        </authorList>
    </citation>
    <scope>NUCLEOTIDE SEQUENCE [LARGE SCALE GENOMIC DNA]</scope>
</reference>
<gene>
    <name evidence="1" type="ORF">CASFOL_000841</name>
</gene>
<name>A0ABD3ELD2_9LAMI</name>
<proteinExistence type="predicted"/>
<dbReference type="SUPFAM" id="SSF56219">
    <property type="entry name" value="DNase I-like"/>
    <property type="match status" value="1"/>
</dbReference>
<sequence length="191" mass="22317">MIDLGFEGYPFTWCNKRTGIECIEQRLDRAVGNSSWITLFPMASVLHLTPIASDHSPILLTTAPESIPRTPFKFENMWFEDNICYDTVDRSWKKPVTGSPPFRLHSKIKNVKADLKEWNTNQFGNCPFKAKEVKDKIAALQYQDKTDINKDLEKNLMMELDTWLNRVDIFWRQKSKDKWLKDGDANTSVRR</sequence>
<dbReference type="InterPro" id="IPR036691">
    <property type="entry name" value="Endo/exonu/phosph_ase_sf"/>
</dbReference>
<organism evidence="1 2">
    <name type="scientific">Castilleja foliolosa</name>
    <dbReference type="NCBI Taxonomy" id="1961234"/>
    <lineage>
        <taxon>Eukaryota</taxon>
        <taxon>Viridiplantae</taxon>
        <taxon>Streptophyta</taxon>
        <taxon>Embryophyta</taxon>
        <taxon>Tracheophyta</taxon>
        <taxon>Spermatophyta</taxon>
        <taxon>Magnoliopsida</taxon>
        <taxon>eudicotyledons</taxon>
        <taxon>Gunneridae</taxon>
        <taxon>Pentapetalae</taxon>
        <taxon>asterids</taxon>
        <taxon>lamiids</taxon>
        <taxon>Lamiales</taxon>
        <taxon>Orobanchaceae</taxon>
        <taxon>Pedicularideae</taxon>
        <taxon>Castillejinae</taxon>
        <taxon>Castilleja</taxon>
    </lineage>
</organism>
<evidence type="ECO:0000313" key="1">
    <source>
        <dbReference type="EMBL" id="KAL3655055.1"/>
    </source>
</evidence>
<accession>A0ABD3ELD2</accession>
<dbReference type="Proteomes" id="UP001632038">
    <property type="component" value="Unassembled WGS sequence"/>
</dbReference>
<comment type="caution">
    <text evidence="1">The sequence shown here is derived from an EMBL/GenBank/DDBJ whole genome shotgun (WGS) entry which is preliminary data.</text>
</comment>
<dbReference type="AlphaFoldDB" id="A0ABD3ELD2"/>
<evidence type="ECO:0000313" key="2">
    <source>
        <dbReference type="Proteomes" id="UP001632038"/>
    </source>
</evidence>
<dbReference type="PANTHER" id="PTHR33710">
    <property type="entry name" value="BNAC02G09200D PROTEIN"/>
    <property type="match status" value="1"/>
</dbReference>
<dbReference type="PANTHER" id="PTHR33710:SF62">
    <property type="entry name" value="DUF4283 DOMAIN PROTEIN"/>
    <property type="match status" value="1"/>
</dbReference>
<protein>
    <submittedName>
        <fullName evidence="1">Uncharacterized protein</fullName>
    </submittedName>
</protein>